<reference evidence="2" key="2">
    <citation type="submission" date="2019-08" db="EMBL/GenBank/DDBJ databases">
        <title>Investigation of anaerobic lignin degradation for improved lignocellulosic biofuels.</title>
        <authorList>
            <person name="Deangelis K.PhD."/>
        </authorList>
    </citation>
    <scope>NUCLEOTIDE SEQUENCE [LARGE SCALE GENOMIC DNA]</scope>
    <source>
        <strain evidence="2">128R</strain>
    </source>
</reference>
<accession>A0A542D5A3</accession>
<feature type="transmembrane region" description="Helical" evidence="1">
    <location>
        <begin position="80"/>
        <end position="102"/>
    </location>
</feature>
<keyword evidence="1" id="KW-0472">Membrane</keyword>
<dbReference type="Pfam" id="PF06836">
    <property type="entry name" value="DUF1240"/>
    <property type="match status" value="1"/>
</dbReference>
<organism evidence="2">
    <name type="scientific">Serratia fonticola</name>
    <dbReference type="NCBI Taxonomy" id="47917"/>
    <lineage>
        <taxon>Bacteria</taxon>
        <taxon>Pseudomonadati</taxon>
        <taxon>Pseudomonadota</taxon>
        <taxon>Gammaproteobacteria</taxon>
        <taxon>Enterobacterales</taxon>
        <taxon>Yersiniaceae</taxon>
        <taxon>Serratia</taxon>
    </lineage>
</organism>
<dbReference type="InterPro" id="IPR010665">
    <property type="entry name" value="DUF1240"/>
</dbReference>
<proteinExistence type="predicted"/>
<protein>
    <submittedName>
        <fullName evidence="2">Uncharacterized protein DUF1240</fullName>
    </submittedName>
</protein>
<sequence length="134" mass="15360">MVKINRPLVSILAVFLLLFSLWIGWFSLSEYLAFFKLSDVIIFSWKLGLMIFGTPLLLYFSYLAFYCVIKNKIPVMNNKLANELTILAFFGAAFSLIVSLYLSSNLNSHGYTVCQKGSWMEPNKYVKDIMLCSQ</sequence>
<gene>
    <name evidence="2" type="ORF">FHU10_0141</name>
</gene>
<feature type="transmembrane region" description="Helical" evidence="1">
    <location>
        <begin position="7"/>
        <end position="27"/>
    </location>
</feature>
<dbReference type="OrthoDB" id="6420797at2"/>
<comment type="caution">
    <text evidence="2">The sequence shown here is derived from an EMBL/GenBank/DDBJ whole genome shotgun (WGS) entry which is preliminary data.</text>
</comment>
<dbReference type="AlphaFoldDB" id="A0A542D5A3"/>
<evidence type="ECO:0000256" key="1">
    <source>
        <dbReference type="SAM" id="Phobius"/>
    </source>
</evidence>
<keyword evidence="1" id="KW-1133">Transmembrane helix</keyword>
<evidence type="ECO:0000313" key="2">
    <source>
        <dbReference type="EMBL" id="TVZ67743.1"/>
    </source>
</evidence>
<keyword evidence="1" id="KW-0812">Transmembrane</keyword>
<dbReference type="EMBL" id="VISQ01000001">
    <property type="protein sequence ID" value="TVZ67743.1"/>
    <property type="molecule type" value="Genomic_DNA"/>
</dbReference>
<reference evidence="2" key="1">
    <citation type="submission" date="2019-06" db="EMBL/GenBank/DDBJ databases">
        <authorList>
            <person name="Deangelis K."/>
            <person name="Huntemann M."/>
            <person name="Clum A."/>
            <person name="Pillay M."/>
            <person name="Palaniappan K."/>
            <person name="Varghese N."/>
            <person name="Mikhailova N."/>
            <person name="Stamatis D."/>
            <person name="Reddy T."/>
            <person name="Daum C."/>
            <person name="Shapiro N."/>
            <person name="Ivanova N."/>
            <person name="Kyrpides N."/>
            <person name="Woyke T."/>
        </authorList>
    </citation>
    <scope>NUCLEOTIDE SEQUENCE [LARGE SCALE GENOMIC DNA]</scope>
    <source>
        <strain evidence="2">128R</strain>
    </source>
</reference>
<feature type="transmembrane region" description="Helical" evidence="1">
    <location>
        <begin position="47"/>
        <end position="68"/>
    </location>
</feature>
<name>A0A542D5A3_SERFO</name>